<organism evidence="1 2">
    <name type="scientific">Blautia hansenii DSM 20583</name>
    <dbReference type="NCBI Taxonomy" id="537007"/>
    <lineage>
        <taxon>Bacteria</taxon>
        <taxon>Bacillati</taxon>
        <taxon>Bacillota</taxon>
        <taxon>Clostridia</taxon>
        <taxon>Lachnospirales</taxon>
        <taxon>Lachnospiraceae</taxon>
        <taxon>Blautia</taxon>
    </lineage>
</organism>
<gene>
    <name evidence="1" type="ORF">BLAHAN_05925</name>
</gene>
<dbReference type="Proteomes" id="UP000003755">
    <property type="component" value="Unassembled WGS sequence"/>
</dbReference>
<evidence type="ECO:0000313" key="1">
    <source>
        <dbReference type="EMBL" id="EEX21189.1"/>
    </source>
</evidence>
<name>C9L943_BLAHA</name>
<dbReference type="EMBL" id="ABYU02000027">
    <property type="protein sequence ID" value="EEX21189.1"/>
    <property type="molecule type" value="Genomic_DNA"/>
</dbReference>
<protein>
    <submittedName>
        <fullName evidence="1">Uncharacterized protein</fullName>
    </submittedName>
</protein>
<comment type="caution">
    <text evidence="1">The sequence shown here is derived from an EMBL/GenBank/DDBJ whole genome shotgun (WGS) entry which is preliminary data.</text>
</comment>
<proteinExistence type="predicted"/>
<evidence type="ECO:0000313" key="2">
    <source>
        <dbReference type="Proteomes" id="UP000003755"/>
    </source>
</evidence>
<dbReference type="AlphaFoldDB" id="C9L943"/>
<reference evidence="1" key="1">
    <citation type="submission" date="2009-09" db="EMBL/GenBank/DDBJ databases">
        <authorList>
            <person name="Weinstock G."/>
            <person name="Sodergren E."/>
            <person name="Clifton S."/>
            <person name="Fulton L."/>
            <person name="Fulton B."/>
            <person name="Courtney L."/>
            <person name="Fronick C."/>
            <person name="Harrison M."/>
            <person name="Strong C."/>
            <person name="Farmer C."/>
            <person name="Delahaunty K."/>
            <person name="Markovic C."/>
            <person name="Hall O."/>
            <person name="Minx P."/>
            <person name="Tomlinson C."/>
            <person name="Mitreva M."/>
            <person name="Nelson J."/>
            <person name="Hou S."/>
            <person name="Wollam A."/>
            <person name="Pepin K.H."/>
            <person name="Johnson M."/>
            <person name="Bhonagiri V."/>
            <person name="Nash W.E."/>
            <person name="Warren W."/>
            <person name="Chinwalla A."/>
            <person name="Mardis E.R."/>
            <person name="Wilson R.K."/>
        </authorList>
    </citation>
    <scope>NUCLEOTIDE SEQUENCE [LARGE SCALE GENOMIC DNA]</scope>
    <source>
        <strain evidence="1">DSM 20583</strain>
    </source>
</reference>
<keyword evidence="2" id="KW-1185">Reference proteome</keyword>
<sequence>MKNMATIIQAFENDKQYEIELISIHRIPYVRLLVYGVLTTKLQL</sequence>
<dbReference type="HOGENOM" id="CLU_3213071_0_0_9"/>
<accession>C9L943</accession>